<organism evidence="2 3">
    <name type="scientific">Amborella trichopoda</name>
    <dbReference type="NCBI Taxonomy" id="13333"/>
    <lineage>
        <taxon>Eukaryota</taxon>
        <taxon>Viridiplantae</taxon>
        <taxon>Streptophyta</taxon>
        <taxon>Embryophyta</taxon>
        <taxon>Tracheophyta</taxon>
        <taxon>Spermatophyta</taxon>
        <taxon>Magnoliopsida</taxon>
        <taxon>Amborellales</taxon>
        <taxon>Amborellaceae</taxon>
        <taxon>Amborella</taxon>
    </lineage>
</organism>
<evidence type="ECO:0000313" key="2">
    <source>
        <dbReference type="EMBL" id="ERN14072.1"/>
    </source>
</evidence>
<dbReference type="OMA" id="EMARDSW"/>
<proteinExistence type="predicted"/>
<feature type="region of interest" description="Disordered" evidence="1">
    <location>
        <begin position="73"/>
        <end position="100"/>
    </location>
</feature>
<evidence type="ECO:0000313" key="3">
    <source>
        <dbReference type="Proteomes" id="UP000017836"/>
    </source>
</evidence>
<reference evidence="3" key="1">
    <citation type="journal article" date="2013" name="Science">
        <title>The Amborella genome and the evolution of flowering plants.</title>
        <authorList>
            <consortium name="Amborella Genome Project"/>
        </authorList>
    </citation>
    <scope>NUCLEOTIDE SEQUENCE [LARGE SCALE GENOMIC DNA]</scope>
</reference>
<dbReference type="EMBL" id="KI392560">
    <property type="protein sequence ID" value="ERN14072.1"/>
    <property type="molecule type" value="Genomic_DNA"/>
</dbReference>
<feature type="compositionally biased region" description="Basic and acidic residues" evidence="1">
    <location>
        <begin position="77"/>
        <end position="100"/>
    </location>
</feature>
<evidence type="ECO:0000256" key="1">
    <source>
        <dbReference type="SAM" id="MobiDB-lite"/>
    </source>
</evidence>
<dbReference type="eggNOG" id="KOG2830">
    <property type="taxonomic scope" value="Eukaryota"/>
</dbReference>
<dbReference type="HOGENOM" id="CLU_2064622_0_0_1"/>
<dbReference type="Proteomes" id="UP000017836">
    <property type="component" value="Unassembled WGS sequence"/>
</dbReference>
<accession>W1PVL9</accession>
<keyword evidence="3" id="KW-1185">Reference proteome</keyword>
<protein>
    <submittedName>
        <fullName evidence="2">Uncharacterized protein</fullName>
    </submittedName>
</protein>
<name>W1PVL9_AMBTC</name>
<gene>
    <name evidence="2" type="ORF">AMTR_s00021p00221940</name>
</gene>
<dbReference type="AlphaFoldDB" id="W1PVL9"/>
<sequence>MWHRKAANQARFSKPALPITCATFALDVLEGGAKASEAHEHRHQPLTFGPASLISGNLTTEKERMAAQVFQPGYRSSVERNGNDEEMARDSWRRPTRRDTEMAVIIGHAMMMKKKMMRQ</sequence>
<dbReference type="Gramene" id="ERN14072">
    <property type="protein sequence ID" value="ERN14072"/>
    <property type="gene ID" value="AMTR_s00021p00221940"/>
</dbReference>
<dbReference type="STRING" id="13333.W1PVL9"/>